<dbReference type="PROSITE" id="PS00622">
    <property type="entry name" value="HTH_LUXR_1"/>
    <property type="match status" value="1"/>
</dbReference>
<keyword evidence="5" id="KW-1185">Reference proteome</keyword>
<keyword evidence="2" id="KW-0067">ATP-binding</keyword>
<evidence type="ECO:0000313" key="5">
    <source>
        <dbReference type="Proteomes" id="UP001521150"/>
    </source>
</evidence>
<dbReference type="Pfam" id="PF13191">
    <property type="entry name" value="AAA_16"/>
    <property type="match status" value="1"/>
</dbReference>
<dbReference type="PROSITE" id="PS50043">
    <property type="entry name" value="HTH_LUXR_2"/>
    <property type="match status" value="1"/>
</dbReference>
<dbReference type="InterPro" id="IPR036388">
    <property type="entry name" value="WH-like_DNA-bd_sf"/>
</dbReference>
<dbReference type="RefSeq" id="WP_233726460.1">
    <property type="nucleotide sequence ID" value="NZ_JAJVCN010000001.1"/>
</dbReference>
<sequence length="898" mass="97164">MNSQVVGRDPELDVLARALDRPGGTILLRGEAGIGKSALAQHTLDLADKHGLTVLHGQAHPLQAGLAYAPIVAAVRPLLAKMTEMDGLTQLGRLMADPRLPSMAPTDNPELDRTHMFEAVARLVERHAPAVFFIDDLHWADRGTIELVHYLGRNTENVLVLAAYRPGEANPTLDDLATTVRRTGTELELAPLTDDDVAQIAHNLLGATPEPAFLNDVTQRAKGVPLFVTALVQGGFQAVPTIVRDVVLGRLQRLDEPERRLLEVVAVAGEAATDAVLQAVSDAPRALHNLIVDGLVVERSTVRAVAYRVAHPLYAEVAYAEMTLSERRSLHAAVLKAIEQTSPDDTLALAPHYREAGTLAAPARAVAVMAEAGWRALAVRAAEEAVRYLEAAMELAEPHQRPDLLDGIGRAHMHLGDMDAASAAWTAGIQLADRLELEKPLAVLQFRLAMLDSERLDSASANTRLWTQLRDIPLESPEIAIHSIIYTLRHGTLDDVRTLSSSLAESIGPDHPAPARAVAHFGQAVCLLIDQKFQPALGHAKNAVTQAKRCEAELPFYTQYFTLFLSALHTLNGDVAMAIECAQETVSAGTLVELPSLKCFEHYALAFGYFLAGDMDNAFAEIDTGVAVAKESGMPRSISRVVAFRAFMLAEQGKLTEAKAALAEAEEAYRSPEQSLVEIVALASTAIALYSDEPLPEIPFDASQTYSDPVATMLRMQFAGLCGLNNGQPSPAEECAASLRTFEQPAALMIAIADRLDGSRLRDADLLARTADQFDAMGAVFLAAQARLEQYELDQSAPDLPKVLQVFERAGAAHWANRARQLARTLGVRVRPTRRDGPLTARESDVVRLLGEGLSNADIAARLFLSGRTVETHLRNSYAKLGLSTRVALARWAGENLR</sequence>
<name>A0ABS8ZCD9_9PSEU</name>
<evidence type="ECO:0000259" key="3">
    <source>
        <dbReference type="PROSITE" id="PS50043"/>
    </source>
</evidence>
<dbReference type="SMART" id="SM00421">
    <property type="entry name" value="HTH_LUXR"/>
    <property type="match status" value="1"/>
</dbReference>
<dbReference type="InterPro" id="IPR016032">
    <property type="entry name" value="Sig_transdc_resp-reg_C-effctor"/>
</dbReference>
<evidence type="ECO:0000256" key="1">
    <source>
        <dbReference type="ARBA" id="ARBA00022741"/>
    </source>
</evidence>
<dbReference type="Pfam" id="PF00196">
    <property type="entry name" value="GerE"/>
    <property type="match status" value="1"/>
</dbReference>
<dbReference type="SUPFAM" id="SSF46894">
    <property type="entry name" value="C-terminal effector domain of the bipartite response regulators"/>
    <property type="match status" value="1"/>
</dbReference>
<dbReference type="PRINTS" id="PR00038">
    <property type="entry name" value="HTHLUXR"/>
</dbReference>
<organism evidence="4 5">
    <name type="scientific">Kibdelosporangium philippinense</name>
    <dbReference type="NCBI Taxonomy" id="211113"/>
    <lineage>
        <taxon>Bacteria</taxon>
        <taxon>Bacillati</taxon>
        <taxon>Actinomycetota</taxon>
        <taxon>Actinomycetes</taxon>
        <taxon>Pseudonocardiales</taxon>
        <taxon>Pseudonocardiaceae</taxon>
        <taxon>Kibdelosporangium</taxon>
    </lineage>
</organism>
<comment type="caution">
    <text evidence="4">The sequence shown here is derived from an EMBL/GenBank/DDBJ whole genome shotgun (WGS) entry which is preliminary data.</text>
</comment>
<protein>
    <submittedName>
        <fullName evidence="4">AAA family ATPase</fullName>
    </submittedName>
</protein>
<dbReference type="SMART" id="SM00028">
    <property type="entry name" value="TPR"/>
    <property type="match status" value="4"/>
</dbReference>
<evidence type="ECO:0000313" key="4">
    <source>
        <dbReference type="EMBL" id="MCE7004510.1"/>
    </source>
</evidence>
<dbReference type="InterPro" id="IPR027417">
    <property type="entry name" value="P-loop_NTPase"/>
</dbReference>
<dbReference type="InterPro" id="IPR011990">
    <property type="entry name" value="TPR-like_helical_dom_sf"/>
</dbReference>
<dbReference type="PANTHER" id="PTHR16305">
    <property type="entry name" value="TESTICULAR SOLUBLE ADENYLYL CYCLASE"/>
    <property type="match status" value="1"/>
</dbReference>
<dbReference type="InterPro" id="IPR000792">
    <property type="entry name" value="Tscrpt_reg_LuxR_C"/>
</dbReference>
<dbReference type="CDD" id="cd06170">
    <property type="entry name" value="LuxR_C_like"/>
    <property type="match status" value="1"/>
</dbReference>
<dbReference type="EMBL" id="JAJVCN010000001">
    <property type="protein sequence ID" value="MCE7004510.1"/>
    <property type="molecule type" value="Genomic_DNA"/>
</dbReference>
<proteinExistence type="predicted"/>
<dbReference type="Gene3D" id="1.25.40.10">
    <property type="entry name" value="Tetratricopeptide repeat domain"/>
    <property type="match status" value="1"/>
</dbReference>
<dbReference type="SUPFAM" id="SSF52540">
    <property type="entry name" value="P-loop containing nucleoside triphosphate hydrolases"/>
    <property type="match status" value="1"/>
</dbReference>
<keyword evidence="1" id="KW-0547">Nucleotide-binding</keyword>
<dbReference type="InterPro" id="IPR019734">
    <property type="entry name" value="TPR_rpt"/>
</dbReference>
<dbReference type="Gene3D" id="3.40.50.300">
    <property type="entry name" value="P-loop containing nucleotide triphosphate hydrolases"/>
    <property type="match status" value="1"/>
</dbReference>
<feature type="domain" description="HTH luxR-type" evidence="3">
    <location>
        <begin position="832"/>
        <end position="897"/>
    </location>
</feature>
<reference evidence="4 5" key="1">
    <citation type="submission" date="2021-12" db="EMBL/GenBank/DDBJ databases">
        <title>Genome sequence of Kibdelosporangium philippinense ATCC 49844.</title>
        <authorList>
            <person name="Fedorov E.A."/>
            <person name="Omeragic M."/>
            <person name="Shalygina K.F."/>
            <person name="Maclea K.S."/>
        </authorList>
    </citation>
    <scope>NUCLEOTIDE SEQUENCE [LARGE SCALE GENOMIC DNA]</scope>
    <source>
        <strain evidence="4 5">ATCC 49844</strain>
    </source>
</reference>
<gene>
    <name evidence="4" type="ORF">LWC34_16950</name>
</gene>
<evidence type="ECO:0000256" key="2">
    <source>
        <dbReference type="ARBA" id="ARBA00022840"/>
    </source>
</evidence>
<dbReference type="Gene3D" id="1.10.10.10">
    <property type="entry name" value="Winged helix-like DNA-binding domain superfamily/Winged helix DNA-binding domain"/>
    <property type="match status" value="1"/>
</dbReference>
<dbReference type="PANTHER" id="PTHR16305:SF35">
    <property type="entry name" value="TRANSCRIPTIONAL ACTIVATOR DOMAIN"/>
    <property type="match status" value="1"/>
</dbReference>
<accession>A0ABS8ZCD9</accession>
<dbReference type="InterPro" id="IPR041664">
    <property type="entry name" value="AAA_16"/>
</dbReference>
<dbReference type="SUPFAM" id="SSF48452">
    <property type="entry name" value="TPR-like"/>
    <property type="match status" value="1"/>
</dbReference>
<dbReference type="Proteomes" id="UP001521150">
    <property type="component" value="Unassembled WGS sequence"/>
</dbReference>